<evidence type="ECO:0000256" key="1">
    <source>
        <dbReference type="SAM" id="SignalP"/>
    </source>
</evidence>
<evidence type="ECO:0000259" key="2">
    <source>
        <dbReference type="PROSITE" id="PS51704"/>
    </source>
</evidence>
<dbReference type="Gene3D" id="2.60.120.560">
    <property type="entry name" value="Exo-inulinase, domain 1"/>
    <property type="match status" value="1"/>
</dbReference>
<dbReference type="PROSITE" id="PS51704">
    <property type="entry name" value="GP_PDE"/>
    <property type="match status" value="1"/>
</dbReference>
<dbReference type="PANTHER" id="PTHR46211:SF14">
    <property type="entry name" value="GLYCEROPHOSPHODIESTER PHOSPHODIESTERASE"/>
    <property type="match status" value="1"/>
</dbReference>
<dbReference type="InterPro" id="IPR017946">
    <property type="entry name" value="PLC-like_Pdiesterase_TIM-brl"/>
</dbReference>
<dbReference type="InterPro" id="IPR030395">
    <property type="entry name" value="GP_PDE_dom"/>
</dbReference>
<sequence>MRRPLVAAVTAAALVPIWSPAAGADGGFRLPQRFFIAHRASGSFLAPENTAAAFESGIRDPDADLLEFDVQVLRDGVGGVWHDLSVNRITPETGRADARTSKQFKRLRIDAHTWFGGTARDTHPLLLDEVLASYAKRKQLLAHPKDSRAARLVIRHVVARHLTGHVQMQTNTLSDAVAARRAGITAQFLIGTEREAVSPKTIRRAGIQRVSINSQLPDSLIAKYVRAGLVVACFNVESQTRRDDLYRLGVRGIDTDDPVYLHGTRYRRTSDPFATGTYAPGHMGATQTAAAMTQYQRGRFTAPDWWTIPYGRADLYTRQGWARLDRSYTLRATVRFDRLGAHRSDAAAVHFSSPTDDPFGARTPGYDLSLREDGRLVLTKDHRQLASVRTPAITRAGTTATLTVTVAPWTITVQRAGTRGVTVSDTSYRGHYLYLGRINAGHDGPQLSFHDVSVE</sequence>
<reference evidence="4" key="1">
    <citation type="journal article" date="2019" name="Int. J. Syst. Evol. Microbiol.">
        <title>The Global Catalogue of Microorganisms (GCM) 10K type strain sequencing project: providing services to taxonomists for standard genome sequencing and annotation.</title>
        <authorList>
            <consortium name="The Broad Institute Genomics Platform"/>
            <consortium name="The Broad Institute Genome Sequencing Center for Infectious Disease"/>
            <person name="Wu L."/>
            <person name="Ma J."/>
        </authorList>
    </citation>
    <scope>NUCLEOTIDE SEQUENCE [LARGE SCALE GENOMIC DNA]</scope>
    <source>
        <strain evidence="4">KLKA75</strain>
    </source>
</reference>
<dbReference type="Gene3D" id="3.20.20.190">
    <property type="entry name" value="Phosphatidylinositol (PI) phosphodiesterase"/>
    <property type="match status" value="1"/>
</dbReference>
<feature type="domain" description="GP-PDE" evidence="2">
    <location>
        <begin position="33"/>
        <end position="265"/>
    </location>
</feature>
<dbReference type="Pfam" id="PF03009">
    <property type="entry name" value="GDPD"/>
    <property type="match status" value="1"/>
</dbReference>
<gene>
    <name evidence="3" type="ORF">ACFPCY_27245</name>
</gene>
<keyword evidence="1" id="KW-0732">Signal</keyword>
<proteinExistence type="predicted"/>
<feature type="signal peptide" evidence="1">
    <location>
        <begin position="1"/>
        <end position="24"/>
    </location>
</feature>
<accession>A0ABV9U677</accession>
<dbReference type="Proteomes" id="UP001595872">
    <property type="component" value="Unassembled WGS sequence"/>
</dbReference>
<dbReference type="RefSeq" id="WP_378259680.1">
    <property type="nucleotide sequence ID" value="NZ_JBHSIT010000008.1"/>
</dbReference>
<organism evidence="3 4">
    <name type="scientific">Actinomadura gamaensis</name>
    <dbReference type="NCBI Taxonomy" id="1763541"/>
    <lineage>
        <taxon>Bacteria</taxon>
        <taxon>Bacillati</taxon>
        <taxon>Actinomycetota</taxon>
        <taxon>Actinomycetes</taxon>
        <taxon>Streptosporangiales</taxon>
        <taxon>Thermomonosporaceae</taxon>
        <taxon>Actinomadura</taxon>
    </lineage>
</organism>
<dbReference type="EMBL" id="JBHSIT010000008">
    <property type="protein sequence ID" value="MFC4911033.1"/>
    <property type="molecule type" value="Genomic_DNA"/>
</dbReference>
<evidence type="ECO:0000313" key="3">
    <source>
        <dbReference type="EMBL" id="MFC4911033.1"/>
    </source>
</evidence>
<evidence type="ECO:0000313" key="4">
    <source>
        <dbReference type="Proteomes" id="UP001595872"/>
    </source>
</evidence>
<comment type="caution">
    <text evidence="3">The sequence shown here is derived from an EMBL/GenBank/DDBJ whole genome shotgun (WGS) entry which is preliminary data.</text>
</comment>
<dbReference type="SUPFAM" id="SSF51695">
    <property type="entry name" value="PLC-like phosphodiesterases"/>
    <property type="match status" value="1"/>
</dbReference>
<protein>
    <submittedName>
        <fullName evidence="3">Glycerophosphodiester phosphodiesterase</fullName>
    </submittedName>
</protein>
<keyword evidence="4" id="KW-1185">Reference proteome</keyword>
<feature type="chain" id="PRO_5047421453" evidence="1">
    <location>
        <begin position="25"/>
        <end position="455"/>
    </location>
</feature>
<dbReference type="PANTHER" id="PTHR46211">
    <property type="entry name" value="GLYCEROPHOSPHORYL DIESTER PHOSPHODIESTERASE"/>
    <property type="match status" value="1"/>
</dbReference>
<name>A0ABV9U677_9ACTN</name>